<dbReference type="InterPro" id="IPR051916">
    <property type="entry name" value="GPI-anchor_lipid_remodeler"/>
</dbReference>
<dbReference type="PANTHER" id="PTHR14859">
    <property type="entry name" value="CALCOFLUOR WHITE HYPERSENSITIVE PROTEIN PRECURSOR"/>
    <property type="match status" value="1"/>
</dbReference>
<sequence length="266" mass="29661">MKYLKLATLICLLGLSGCAVKKNNAQSLNLTGLKILCYNIHHANPPSKPDVIDIDAIARVINNSKADLVALQEVDKNTKRSGHIDEAKLLAEKTGMNYRFFKAIDHDGGEYGLAILSRYALDEAKHLPLPQQTEAEKRILAYVKVKAGGQELIFANTHLDATRSHENRNLQMKYILDHFKDVTQPVILSGDLNSVAGSEAINLLDQQFKRTCIDNCPGTIPVINPKRTIDFIATKNVKWPLLEYQVIDETYASDHRPIAVSFNISE</sequence>
<keyword evidence="3" id="KW-0540">Nuclease</keyword>
<reference evidence="4" key="1">
    <citation type="submission" date="2017-04" db="EMBL/GenBank/DDBJ databases">
        <authorList>
            <person name="Varghese N."/>
            <person name="Submissions S."/>
        </authorList>
    </citation>
    <scope>NUCLEOTIDE SEQUENCE [LARGE SCALE GENOMIC DNA]</scope>
    <source>
        <strain evidence="4">DSM 12126</strain>
    </source>
</reference>
<keyword evidence="3" id="KW-0269">Exonuclease</keyword>
<feature type="domain" description="Endonuclease/exonuclease/phosphatase" evidence="2">
    <location>
        <begin position="38"/>
        <end position="255"/>
    </location>
</feature>
<dbReference type="GO" id="GO:0006506">
    <property type="term" value="P:GPI anchor biosynthetic process"/>
    <property type="evidence" value="ECO:0007669"/>
    <property type="project" value="TreeGrafter"/>
</dbReference>
<evidence type="ECO:0000259" key="2">
    <source>
        <dbReference type="Pfam" id="PF03372"/>
    </source>
</evidence>
<feature type="chain" id="PRO_5013048765" evidence="1">
    <location>
        <begin position="22"/>
        <end position="266"/>
    </location>
</feature>
<keyword evidence="3" id="KW-0378">Hydrolase</keyword>
<dbReference type="InterPro" id="IPR005135">
    <property type="entry name" value="Endo/exonuclease/phosphatase"/>
</dbReference>
<gene>
    <name evidence="3" type="ORF">SAMN04488524_0795</name>
</gene>
<accession>A0A1W1ZJJ8</accession>
<evidence type="ECO:0000313" key="3">
    <source>
        <dbReference type="EMBL" id="SMC48720.1"/>
    </source>
</evidence>
<dbReference type="PROSITE" id="PS51257">
    <property type="entry name" value="PROKAR_LIPOPROTEIN"/>
    <property type="match status" value="1"/>
</dbReference>
<dbReference type="InterPro" id="IPR036691">
    <property type="entry name" value="Endo/exonu/phosph_ase_sf"/>
</dbReference>
<evidence type="ECO:0000313" key="4">
    <source>
        <dbReference type="Proteomes" id="UP000192756"/>
    </source>
</evidence>
<dbReference type="EMBL" id="FWXT01000001">
    <property type="protein sequence ID" value="SMC48720.1"/>
    <property type="molecule type" value="Genomic_DNA"/>
</dbReference>
<dbReference type="AlphaFoldDB" id="A0A1W1ZJJ8"/>
<organism evidence="3 4">
    <name type="scientific">Pedobacter africanus</name>
    <dbReference type="NCBI Taxonomy" id="151894"/>
    <lineage>
        <taxon>Bacteria</taxon>
        <taxon>Pseudomonadati</taxon>
        <taxon>Bacteroidota</taxon>
        <taxon>Sphingobacteriia</taxon>
        <taxon>Sphingobacteriales</taxon>
        <taxon>Sphingobacteriaceae</taxon>
        <taxon>Pedobacter</taxon>
    </lineage>
</organism>
<keyword evidence="3" id="KW-0255">Endonuclease</keyword>
<dbReference type="STRING" id="151894.SAMN04488524_0795"/>
<keyword evidence="4" id="KW-1185">Reference proteome</keyword>
<dbReference type="GO" id="GO:0016020">
    <property type="term" value="C:membrane"/>
    <property type="evidence" value="ECO:0007669"/>
    <property type="project" value="GOC"/>
</dbReference>
<dbReference type="GO" id="GO:0004527">
    <property type="term" value="F:exonuclease activity"/>
    <property type="evidence" value="ECO:0007669"/>
    <property type="project" value="UniProtKB-KW"/>
</dbReference>
<name>A0A1W1ZJJ8_9SPHI</name>
<dbReference type="PANTHER" id="PTHR14859:SF15">
    <property type="entry name" value="ENDONUCLEASE_EXONUCLEASE_PHOSPHATASE DOMAIN-CONTAINING PROTEIN"/>
    <property type="match status" value="1"/>
</dbReference>
<dbReference type="Gene3D" id="3.60.10.10">
    <property type="entry name" value="Endonuclease/exonuclease/phosphatase"/>
    <property type="match status" value="1"/>
</dbReference>
<dbReference type="RefSeq" id="WP_084237096.1">
    <property type="nucleotide sequence ID" value="NZ_FWXT01000001.1"/>
</dbReference>
<dbReference type="Proteomes" id="UP000192756">
    <property type="component" value="Unassembled WGS sequence"/>
</dbReference>
<evidence type="ECO:0000256" key="1">
    <source>
        <dbReference type="SAM" id="SignalP"/>
    </source>
</evidence>
<dbReference type="GO" id="GO:0004519">
    <property type="term" value="F:endonuclease activity"/>
    <property type="evidence" value="ECO:0007669"/>
    <property type="project" value="UniProtKB-KW"/>
</dbReference>
<dbReference type="OrthoDB" id="5447300at2"/>
<dbReference type="SUPFAM" id="SSF56219">
    <property type="entry name" value="DNase I-like"/>
    <property type="match status" value="1"/>
</dbReference>
<dbReference type="Pfam" id="PF03372">
    <property type="entry name" value="Exo_endo_phos"/>
    <property type="match status" value="1"/>
</dbReference>
<keyword evidence="1" id="KW-0732">Signal</keyword>
<proteinExistence type="predicted"/>
<feature type="signal peptide" evidence="1">
    <location>
        <begin position="1"/>
        <end position="21"/>
    </location>
</feature>
<protein>
    <submittedName>
        <fullName evidence="3">Metal-dependent hydrolase, endonuclease/exonuclease/phosphatase family</fullName>
    </submittedName>
</protein>